<comment type="caution">
    <text evidence="2">The sequence shown here is derived from an EMBL/GenBank/DDBJ whole genome shotgun (WGS) entry which is preliminary data.</text>
</comment>
<gene>
    <name evidence="2" type="ORF">G9H71_20750</name>
</gene>
<dbReference type="InterPro" id="IPR036249">
    <property type="entry name" value="Thioredoxin-like_sf"/>
</dbReference>
<accession>A0ABX0GZ45</accession>
<sequence length="122" mass="14475">MTKRPRLYFSFRSPYSWMALHRLQQALPDVHERFEWLPYFAPDETTQSVLDARGIEMHYTAMSKAKHLYILQDVKRLTARMGLSMRWPIDIDPWWVLPHHAYFAARRAGAGLEFYNAMCAAR</sequence>
<reference evidence="2 3" key="1">
    <citation type="submission" date="2020-03" db="EMBL/GenBank/DDBJ databases">
        <title>Two novel Motilibacter sp.</title>
        <authorList>
            <person name="Liu S."/>
        </authorList>
    </citation>
    <scope>NUCLEOTIDE SEQUENCE [LARGE SCALE GENOMIC DNA]</scope>
    <source>
        <strain evidence="2 3">E257</strain>
    </source>
</reference>
<dbReference type="RefSeq" id="WP_196792333.1">
    <property type="nucleotide sequence ID" value="NZ_JAANNP010000110.1"/>
</dbReference>
<dbReference type="Pfam" id="PF01323">
    <property type="entry name" value="DSBA"/>
    <property type="match status" value="1"/>
</dbReference>
<evidence type="ECO:0000313" key="2">
    <source>
        <dbReference type="EMBL" id="NHC16219.1"/>
    </source>
</evidence>
<name>A0ABX0GZ45_9ACTN</name>
<organism evidence="2 3">
    <name type="scientific">Motilibacter deserti</name>
    <dbReference type="NCBI Taxonomy" id="2714956"/>
    <lineage>
        <taxon>Bacteria</taxon>
        <taxon>Bacillati</taxon>
        <taxon>Actinomycetota</taxon>
        <taxon>Actinomycetes</taxon>
        <taxon>Motilibacterales</taxon>
        <taxon>Motilibacteraceae</taxon>
        <taxon>Motilibacter</taxon>
    </lineage>
</organism>
<proteinExistence type="predicted"/>
<dbReference type="InterPro" id="IPR001853">
    <property type="entry name" value="DSBA-like_thioredoxin_dom"/>
</dbReference>
<evidence type="ECO:0000259" key="1">
    <source>
        <dbReference type="Pfam" id="PF01323"/>
    </source>
</evidence>
<feature type="domain" description="DSBA-like thioredoxin" evidence="1">
    <location>
        <begin position="7"/>
        <end position="112"/>
    </location>
</feature>
<keyword evidence="3" id="KW-1185">Reference proteome</keyword>
<dbReference type="EMBL" id="JAANNP010000110">
    <property type="protein sequence ID" value="NHC16219.1"/>
    <property type="molecule type" value="Genomic_DNA"/>
</dbReference>
<dbReference type="Gene3D" id="3.40.30.10">
    <property type="entry name" value="Glutaredoxin"/>
    <property type="match status" value="1"/>
</dbReference>
<evidence type="ECO:0000313" key="3">
    <source>
        <dbReference type="Proteomes" id="UP000800981"/>
    </source>
</evidence>
<dbReference type="Proteomes" id="UP000800981">
    <property type="component" value="Unassembled WGS sequence"/>
</dbReference>
<feature type="non-terminal residue" evidence="2">
    <location>
        <position position="122"/>
    </location>
</feature>
<protein>
    <submittedName>
        <fullName evidence="2">Disulfide bond formation protein DsbA</fullName>
    </submittedName>
</protein>
<dbReference type="SUPFAM" id="SSF52833">
    <property type="entry name" value="Thioredoxin-like"/>
    <property type="match status" value="1"/>
</dbReference>